<keyword evidence="2" id="KW-0378">Hydrolase</keyword>
<dbReference type="SUPFAM" id="SSF56601">
    <property type="entry name" value="beta-lactamase/transpeptidase-like"/>
    <property type="match status" value="1"/>
</dbReference>
<sequence>MKKTLLTIAGIFFSIALFSQHVDKEKLDLLFENLDSYNKFMGSIAVSQNGSVIYQKSIGNADIERGIKPDNHTKYRIGSISKTFTSVLILKAVEENKLGLDETLDTFFPSIKNSDKITIQHLLYHRSGIYSFTDDPEYKNWRTEPKSEKEIIGTISKGKSLFLPGSTYKYSNPNYILLSYILEKVYKMPFAKILEEKIIKPLALNNTGFGGKIKTEANEAYSYLYSESWKKDKETDMSIPMGAGGIISTPEDLIRFIEALFEGKLISKENLGKMTTIKDGYGMGIYVLPFYDKKGFGHSGAIDGFTSTLVYFPDENISFALTSNGTNYSNNEITIKVLSSVFGKPFDIPNFKTYEVSSADLDKYLGVYSSMEIPLKVTITKDGTKLIAQATGQKDLRLDAFDKDKFSFDKVGLIMEFQPEKETMLLKQNGGEFHFTKEKD</sequence>
<dbReference type="Gene3D" id="3.40.710.10">
    <property type="entry name" value="DD-peptidase/beta-lactamase superfamily"/>
    <property type="match status" value="1"/>
</dbReference>
<gene>
    <name evidence="2" type="ORF">GM418_03055</name>
</gene>
<dbReference type="Pfam" id="PF00144">
    <property type="entry name" value="Beta-lactamase"/>
    <property type="match status" value="1"/>
</dbReference>
<evidence type="ECO:0000313" key="3">
    <source>
        <dbReference type="Proteomes" id="UP000428260"/>
    </source>
</evidence>
<evidence type="ECO:0000313" key="2">
    <source>
        <dbReference type="EMBL" id="QGY42667.1"/>
    </source>
</evidence>
<dbReference type="GO" id="GO:0016787">
    <property type="term" value="F:hydrolase activity"/>
    <property type="evidence" value="ECO:0007669"/>
    <property type="project" value="UniProtKB-KW"/>
</dbReference>
<dbReference type="KEGG" id="mcos:GM418_03055"/>
<dbReference type="InterPro" id="IPR012338">
    <property type="entry name" value="Beta-lactam/transpept-like"/>
</dbReference>
<feature type="domain" description="Beta-lactamase-related" evidence="1">
    <location>
        <begin position="42"/>
        <end position="327"/>
    </location>
</feature>
<dbReference type="Proteomes" id="UP000428260">
    <property type="component" value="Chromosome"/>
</dbReference>
<dbReference type="InterPro" id="IPR050491">
    <property type="entry name" value="AmpC-like"/>
</dbReference>
<dbReference type="PANTHER" id="PTHR46825">
    <property type="entry name" value="D-ALANYL-D-ALANINE-CARBOXYPEPTIDASE/ENDOPEPTIDASE AMPH"/>
    <property type="match status" value="1"/>
</dbReference>
<dbReference type="InterPro" id="IPR001466">
    <property type="entry name" value="Beta-lactam-related"/>
</dbReference>
<protein>
    <submittedName>
        <fullName evidence="2">Serine hydrolase</fullName>
    </submittedName>
</protein>
<dbReference type="PANTHER" id="PTHR46825:SF9">
    <property type="entry name" value="BETA-LACTAMASE-RELATED DOMAIN-CONTAINING PROTEIN"/>
    <property type="match status" value="1"/>
</dbReference>
<accession>A0A6I6JRA0</accession>
<organism evidence="2 3">
    <name type="scientific">Maribellus comscasis</name>
    <dbReference type="NCBI Taxonomy" id="2681766"/>
    <lineage>
        <taxon>Bacteria</taxon>
        <taxon>Pseudomonadati</taxon>
        <taxon>Bacteroidota</taxon>
        <taxon>Bacteroidia</taxon>
        <taxon>Marinilabiliales</taxon>
        <taxon>Prolixibacteraceae</taxon>
        <taxon>Maribellus</taxon>
    </lineage>
</organism>
<dbReference type="EMBL" id="CP046401">
    <property type="protein sequence ID" value="QGY42667.1"/>
    <property type="molecule type" value="Genomic_DNA"/>
</dbReference>
<evidence type="ECO:0000259" key="1">
    <source>
        <dbReference type="Pfam" id="PF00144"/>
    </source>
</evidence>
<name>A0A6I6JRA0_9BACT</name>
<keyword evidence="3" id="KW-1185">Reference proteome</keyword>
<dbReference type="RefSeq" id="WP_158863031.1">
    <property type="nucleotide sequence ID" value="NZ_CP046401.1"/>
</dbReference>
<dbReference type="AlphaFoldDB" id="A0A6I6JRA0"/>
<reference evidence="2 3" key="1">
    <citation type="submission" date="2019-11" db="EMBL/GenBank/DDBJ databases">
        <authorList>
            <person name="Zheng R.K."/>
            <person name="Sun C.M."/>
        </authorList>
    </citation>
    <scope>NUCLEOTIDE SEQUENCE [LARGE SCALE GENOMIC DNA]</scope>
    <source>
        <strain evidence="2 3">WC007</strain>
    </source>
</reference>
<proteinExistence type="predicted"/>